<comment type="catalytic activity">
    <reaction evidence="6">
        <text>arsenic triglutathione + [thioredoxin]-dithiol + S-adenosyl-L-methionine + 2 H2O = methylarsonous acid + [thioredoxin]-disulfide + 3 glutathione + S-adenosyl-L-homocysteine + H(+)</text>
        <dbReference type="Rhea" id="RHEA:69460"/>
        <dbReference type="Rhea" id="RHEA-COMP:10698"/>
        <dbReference type="Rhea" id="RHEA-COMP:10700"/>
        <dbReference type="ChEBI" id="CHEBI:15377"/>
        <dbReference type="ChEBI" id="CHEBI:15378"/>
        <dbReference type="ChEBI" id="CHEBI:17826"/>
        <dbReference type="ChEBI" id="CHEBI:29950"/>
        <dbReference type="ChEBI" id="CHEBI:50058"/>
        <dbReference type="ChEBI" id="CHEBI:57856"/>
        <dbReference type="ChEBI" id="CHEBI:57925"/>
        <dbReference type="ChEBI" id="CHEBI:59789"/>
        <dbReference type="ChEBI" id="CHEBI:183640"/>
        <dbReference type="EC" id="2.1.1.137"/>
    </reaction>
</comment>
<keyword evidence="2" id="KW-0949">S-adenosyl-L-methionine</keyword>
<dbReference type="EMBL" id="QOQW01000002">
    <property type="protein sequence ID" value="RCK81262.1"/>
    <property type="molecule type" value="Genomic_DNA"/>
</dbReference>
<dbReference type="EC" id="2.1.1.137" evidence="4"/>
<reference evidence="10 11" key="1">
    <citation type="submission" date="2018-05" db="EMBL/GenBank/DDBJ databases">
        <title>A metagenomic window into the 2 km-deep terrestrial subsurface aquifer revealed taxonomically and functionally diverse microbial community comprising novel uncultured bacterial lineages.</title>
        <authorList>
            <person name="Kadnikov V.V."/>
            <person name="Mardanov A.V."/>
            <person name="Beletsky A.V."/>
            <person name="Banks D."/>
            <person name="Pimenov N.V."/>
            <person name="Frank Y.A."/>
            <person name="Karnachuk O.V."/>
            <person name="Ravin N.V."/>
        </authorList>
    </citation>
    <scope>NUCLEOTIDE SEQUENCE [LARGE SCALE GENOMIC DNA]</scope>
    <source>
        <strain evidence="10">BY5</strain>
    </source>
</reference>
<comment type="catalytic activity">
    <reaction evidence="8">
        <text>arsenic triglutathione + 3 [thioredoxin]-dithiol + 3 S-adenosyl-L-methionine = trimethylarsine + 3 [thioredoxin]-disulfide + 3 glutathione + 3 S-adenosyl-L-homocysteine + 3 H(+)</text>
        <dbReference type="Rhea" id="RHEA:69432"/>
        <dbReference type="Rhea" id="RHEA-COMP:10698"/>
        <dbReference type="Rhea" id="RHEA-COMP:10700"/>
        <dbReference type="ChEBI" id="CHEBI:15378"/>
        <dbReference type="ChEBI" id="CHEBI:27130"/>
        <dbReference type="ChEBI" id="CHEBI:29950"/>
        <dbReference type="ChEBI" id="CHEBI:50058"/>
        <dbReference type="ChEBI" id="CHEBI:57856"/>
        <dbReference type="ChEBI" id="CHEBI:57925"/>
        <dbReference type="ChEBI" id="CHEBI:59789"/>
        <dbReference type="ChEBI" id="CHEBI:183640"/>
        <dbReference type="EC" id="2.1.1.137"/>
    </reaction>
</comment>
<protein>
    <recommendedName>
        <fullName evidence="5">Arsenite methyltransferase</fullName>
        <ecNumber evidence="4">2.1.1.137</ecNumber>
    </recommendedName>
</protein>
<evidence type="ECO:0000256" key="6">
    <source>
        <dbReference type="ARBA" id="ARBA00047941"/>
    </source>
</evidence>
<dbReference type="PANTHER" id="PTHR43675:SF8">
    <property type="entry name" value="ARSENITE METHYLTRANSFERASE"/>
    <property type="match status" value="1"/>
</dbReference>
<evidence type="ECO:0000256" key="8">
    <source>
        <dbReference type="ARBA" id="ARBA00048428"/>
    </source>
</evidence>
<evidence type="ECO:0000256" key="7">
    <source>
        <dbReference type="ARBA" id="ARBA00047943"/>
    </source>
</evidence>
<accession>A0A367ZV81</accession>
<dbReference type="GO" id="GO:0030791">
    <property type="term" value="F:arsenite methyltransferase activity"/>
    <property type="evidence" value="ECO:0007669"/>
    <property type="project" value="UniProtKB-EC"/>
</dbReference>
<evidence type="ECO:0000256" key="1">
    <source>
        <dbReference type="ARBA" id="ARBA00022679"/>
    </source>
</evidence>
<dbReference type="Gene3D" id="3.40.50.150">
    <property type="entry name" value="Vaccinia Virus protein VP39"/>
    <property type="match status" value="1"/>
</dbReference>
<evidence type="ECO:0000256" key="4">
    <source>
        <dbReference type="ARBA" id="ARBA00034521"/>
    </source>
</evidence>
<dbReference type="CDD" id="cd02440">
    <property type="entry name" value="AdoMet_MTases"/>
    <property type="match status" value="1"/>
</dbReference>
<dbReference type="InterPro" id="IPR029063">
    <property type="entry name" value="SAM-dependent_MTases_sf"/>
</dbReference>
<keyword evidence="10" id="KW-0489">Methyltransferase</keyword>
<evidence type="ECO:0000256" key="2">
    <source>
        <dbReference type="ARBA" id="ARBA00022691"/>
    </source>
</evidence>
<dbReference type="AlphaFoldDB" id="A0A367ZV81"/>
<evidence type="ECO:0000256" key="5">
    <source>
        <dbReference type="ARBA" id="ARBA00034545"/>
    </source>
</evidence>
<dbReference type="InterPro" id="IPR026669">
    <property type="entry name" value="Arsenite_MeTrfase-like"/>
</dbReference>
<sequence length="301" mass="31023">MADQDVKVTAIRPDQIRLTVRDGYGRIARGQGGCCGAGAASPSSCCGSPAPEQLVAALGYQDADLAALPAGANLGLSCGHPTALAALRPGEVVLDLGCGGGFDCFVAGPRVGPAGRVIGVDMTPDMLTRARGLLPEFTARTGLANVEFRLGEIEHLPVADQSVDVVISNCVLNLSPDQAQVWREIFRVLRPGGRLAIADLALRRPLPPAIRQSVAALIGCVAGAAPIDEIRAWMTAAGFDEVRFAEKPQAIEAMLASHDPLYQEIMAALPAGASLADYVTSLAIAAIKPGACEVAPGGRAT</sequence>
<dbReference type="InterPro" id="IPR025714">
    <property type="entry name" value="Methyltranfer_dom"/>
</dbReference>
<comment type="similarity">
    <text evidence="3">Belongs to the methyltransferase superfamily. Arsenite methyltransferase family.</text>
</comment>
<dbReference type="SUPFAM" id="SSF53335">
    <property type="entry name" value="S-adenosyl-L-methionine-dependent methyltransferases"/>
    <property type="match status" value="1"/>
</dbReference>
<evidence type="ECO:0000313" key="11">
    <source>
        <dbReference type="Proteomes" id="UP000252355"/>
    </source>
</evidence>
<evidence type="ECO:0000313" key="10">
    <source>
        <dbReference type="EMBL" id="RCK81262.1"/>
    </source>
</evidence>
<organism evidence="10 11">
    <name type="scientific">Candidatus Ozemobacter sibiricus</name>
    <dbReference type="NCBI Taxonomy" id="2268124"/>
    <lineage>
        <taxon>Bacteria</taxon>
        <taxon>Candidatus Ozemobacteria</taxon>
        <taxon>Candidatus Ozemobacterales</taxon>
        <taxon>Candidatus Ozemobacteraceae</taxon>
        <taxon>Candidatus Ozemobacter</taxon>
    </lineage>
</organism>
<proteinExistence type="inferred from homology"/>
<dbReference type="Pfam" id="PF13847">
    <property type="entry name" value="Methyltransf_31"/>
    <property type="match status" value="1"/>
</dbReference>
<dbReference type="PANTHER" id="PTHR43675">
    <property type="entry name" value="ARSENITE METHYLTRANSFERASE"/>
    <property type="match status" value="1"/>
</dbReference>
<dbReference type="GO" id="GO:0032259">
    <property type="term" value="P:methylation"/>
    <property type="evidence" value="ECO:0007669"/>
    <property type="project" value="UniProtKB-KW"/>
</dbReference>
<gene>
    <name evidence="10" type="ORF">OZSIB_2131</name>
</gene>
<name>A0A367ZV81_9BACT</name>
<feature type="domain" description="Methyltransferase" evidence="9">
    <location>
        <begin position="89"/>
        <end position="238"/>
    </location>
</feature>
<dbReference type="NCBIfam" id="NF008823">
    <property type="entry name" value="PRK11873.1"/>
    <property type="match status" value="1"/>
</dbReference>
<evidence type="ECO:0000259" key="9">
    <source>
        <dbReference type="Pfam" id="PF13847"/>
    </source>
</evidence>
<keyword evidence="1 10" id="KW-0808">Transferase</keyword>
<evidence type="ECO:0000256" key="3">
    <source>
        <dbReference type="ARBA" id="ARBA00034487"/>
    </source>
</evidence>
<comment type="caution">
    <text evidence="10">The sequence shown here is derived from an EMBL/GenBank/DDBJ whole genome shotgun (WGS) entry which is preliminary data.</text>
</comment>
<dbReference type="Proteomes" id="UP000252355">
    <property type="component" value="Unassembled WGS sequence"/>
</dbReference>
<comment type="catalytic activity">
    <reaction evidence="7">
        <text>arsenic triglutathione + 2 [thioredoxin]-dithiol + 2 S-adenosyl-L-methionine + H2O = dimethylarsinous acid + 2 [thioredoxin]-disulfide + 3 glutathione + 2 S-adenosyl-L-homocysteine + 2 H(+)</text>
        <dbReference type="Rhea" id="RHEA:69464"/>
        <dbReference type="Rhea" id="RHEA-COMP:10698"/>
        <dbReference type="Rhea" id="RHEA-COMP:10700"/>
        <dbReference type="ChEBI" id="CHEBI:15377"/>
        <dbReference type="ChEBI" id="CHEBI:15378"/>
        <dbReference type="ChEBI" id="CHEBI:23808"/>
        <dbReference type="ChEBI" id="CHEBI:29950"/>
        <dbReference type="ChEBI" id="CHEBI:50058"/>
        <dbReference type="ChEBI" id="CHEBI:57856"/>
        <dbReference type="ChEBI" id="CHEBI:57925"/>
        <dbReference type="ChEBI" id="CHEBI:59789"/>
        <dbReference type="ChEBI" id="CHEBI:183640"/>
        <dbReference type="EC" id="2.1.1.137"/>
    </reaction>
</comment>